<name>A0AAW9U7D0_LIMRT</name>
<keyword evidence="1" id="KW-0238">DNA-binding</keyword>
<dbReference type="AlphaFoldDB" id="A0AAW9U7D0"/>
<dbReference type="Pfam" id="PF12844">
    <property type="entry name" value="HTH_19"/>
    <property type="match status" value="1"/>
</dbReference>
<dbReference type="PANTHER" id="PTHR46558:SF11">
    <property type="entry name" value="HTH-TYPE TRANSCRIPTIONAL REGULATOR XRE"/>
    <property type="match status" value="1"/>
</dbReference>
<dbReference type="SUPFAM" id="SSF47413">
    <property type="entry name" value="lambda repressor-like DNA-binding domains"/>
    <property type="match status" value="1"/>
</dbReference>
<dbReference type="EMBL" id="WJMV01000050">
    <property type="protein sequence ID" value="MRG76054.1"/>
    <property type="molecule type" value="Genomic_DNA"/>
</dbReference>
<dbReference type="SMART" id="SM00530">
    <property type="entry name" value="HTH_XRE"/>
    <property type="match status" value="1"/>
</dbReference>
<dbReference type="GO" id="GO:0003677">
    <property type="term" value="F:DNA binding"/>
    <property type="evidence" value="ECO:0007669"/>
    <property type="project" value="UniProtKB-KW"/>
</dbReference>
<sequence length="190" mass="21378">MSLNRIKEIRKKKKLTLQQVSNETGISVSSLSAYEKEKNEKGYRAPKLDKLLTLANFFDVPLVSLFEMDTAKVESQLINSAFSKWYGVSHWGVDNLKQDEKKLILHTASEAKLSLASLVPTDSYSEKEKIASLNLIKAFGKFFEELDLINTKIAEKKAVDVDQSLSIEKLTQLINSFSKSLSNAKDKGMQ</sequence>
<proteinExistence type="predicted"/>
<dbReference type="CDD" id="cd00093">
    <property type="entry name" value="HTH_XRE"/>
    <property type="match status" value="1"/>
</dbReference>
<dbReference type="PANTHER" id="PTHR46558">
    <property type="entry name" value="TRACRIPTIONAL REGULATORY PROTEIN-RELATED-RELATED"/>
    <property type="match status" value="1"/>
</dbReference>
<gene>
    <name evidence="3" type="ORF">GIX79_09905</name>
</gene>
<feature type="domain" description="HTH cro/C1-type" evidence="2">
    <location>
        <begin position="6"/>
        <end position="65"/>
    </location>
</feature>
<dbReference type="Gene3D" id="1.10.260.40">
    <property type="entry name" value="lambda repressor-like DNA-binding domains"/>
    <property type="match status" value="1"/>
</dbReference>
<organism evidence="3 4">
    <name type="scientific">Limosilactobacillus reuteri</name>
    <name type="common">Lactobacillus reuteri</name>
    <dbReference type="NCBI Taxonomy" id="1598"/>
    <lineage>
        <taxon>Bacteria</taxon>
        <taxon>Bacillati</taxon>
        <taxon>Bacillota</taxon>
        <taxon>Bacilli</taxon>
        <taxon>Lactobacillales</taxon>
        <taxon>Lactobacillaceae</taxon>
        <taxon>Limosilactobacillus</taxon>
    </lineage>
</organism>
<dbReference type="InterPro" id="IPR010982">
    <property type="entry name" value="Lambda_DNA-bd_dom_sf"/>
</dbReference>
<reference evidence="3 4" key="1">
    <citation type="submission" date="2019-11" db="EMBL/GenBank/DDBJ databases">
        <title>Draft genome sequence of 12 host-associated Lactobacillus reuteri rodent strains.</title>
        <authorList>
            <person name="Zhang S."/>
            <person name="Ozcam M."/>
            <person name="Van Pijkeren J.P."/>
        </authorList>
    </citation>
    <scope>NUCLEOTIDE SEQUENCE [LARGE SCALE GENOMIC DNA]</scope>
    <source>
        <strain evidence="3 4">6799jm-1</strain>
    </source>
</reference>
<evidence type="ECO:0000256" key="1">
    <source>
        <dbReference type="ARBA" id="ARBA00023125"/>
    </source>
</evidence>
<accession>A0AAW9U7D0</accession>
<dbReference type="Proteomes" id="UP000452188">
    <property type="component" value="Unassembled WGS sequence"/>
</dbReference>
<evidence type="ECO:0000259" key="2">
    <source>
        <dbReference type="PROSITE" id="PS50943"/>
    </source>
</evidence>
<protein>
    <submittedName>
        <fullName evidence="3">Helix-turn-helix domain-containing protein</fullName>
    </submittedName>
</protein>
<dbReference type="PROSITE" id="PS50943">
    <property type="entry name" value="HTH_CROC1"/>
    <property type="match status" value="1"/>
</dbReference>
<dbReference type="InterPro" id="IPR001387">
    <property type="entry name" value="Cro/C1-type_HTH"/>
</dbReference>
<comment type="caution">
    <text evidence="3">The sequence shown here is derived from an EMBL/GenBank/DDBJ whole genome shotgun (WGS) entry which is preliminary data.</text>
</comment>
<evidence type="ECO:0000313" key="4">
    <source>
        <dbReference type="Proteomes" id="UP000452188"/>
    </source>
</evidence>
<evidence type="ECO:0000313" key="3">
    <source>
        <dbReference type="EMBL" id="MRG76054.1"/>
    </source>
</evidence>